<reference evidence="1 2" key="1">
    <citation type="submission" date="2024-01" db="EMBL/GenBank/DDBJ databases">
        <title>The genomes of 5 underutilized Papilionoideae crops provide insights into root nodulation and disease resistanc.</title>
        <authorList>
            <person name="Jiang F."/>
        </authorList>
    </citation>
    <scope>NUCLEOTIDE SEQUENCE [LARGE SCALE GENOMIC DNA]</scope>
    <source>
        <strain evidence="1">LVBAO_FW01</strain>
        <tissue evidence="1">Leaves</tissue>
    </source>
</reference>
<comment type="caution">
    <text evidence="1">The sequence shown here is derived from an EMBL/GenBank/DDBJ whole genome shotgun (WGS) entry which is preliminary data.</text>
</comment>
<evidence type="ECO:0000313" key="2">
    <source>
        <dbReference type="Proteomes" id="UP001367508"/>
    </source>
</evidence>
<accession>A0AAN9LZM5</accession>
<sequence length="98" mass="11266">MTHSTQELSGYQLECLGSEPTMKPDIKGNLYEPQLVFTNRLDPSTNPSQTPAMLRDSQKHLRLEISYQNLEMTSKAWEILVPYLYSQQSLPIVDRCYG</sequence>
<name>A0AAN9LZM5_CANGL</name>
<dbReference type="AlphaFoldDB" id="A0AAN9LZM5"/>
<proteinExistence type="predicted"/>
<dbReference type="Proteomes" id="UP001367508">
    <property type="component" value="Unassembled WGS sequence"/>
</dbReference>
<keyword evidence="2" id="KW-1185">Reference proteome</keyword>
<organism evidence="1 2">
    <name type="scientific">Canavalia gladiata</name>
    <name type="common">Sword bean</name>
    <name type="synonym">Dolichos gladiatus</name>
    <dbReference type="NCBI Taxonomy" id="3824"/>
    <lineage>
        <taxon>Eukaryota</taxon>
        <taxon>Viridiplantae</taxon>
        <taxon>Streptophyta</taxon>
        <taxon>Embryophyta</taxon>
        <taxon>Tracheophyta</taxon>
        <taxon>Spermatophyta</taxon>
        <taxon>Magnoliopsida</taxon>
        <taxon>eudicotyledons</taxon>
        <taxon>Gunneridae</taxon>
        <taxon>Pentapetalae</taxon>
        <taxon>rosids</taxon>
        <taxon>fabids</taxon>
        <taxon>Fabales</taxon>
        <taxon>Fabaceae</taxon>
        <taxon>Papilionoideae</taxon>
        <taxon>50 kb inversion clade</taxon>
        <taxon>NPAAA clade</taxon>
        <taxon>indigoferoid/millettioid clade</taxon>
        <taxon>Phaseoleae</taxon>
        <taxon>Canavalia</taxon>
    </lineage>
</organism>
<protein>
    <submittedName>
        <fullName evidence="1">Uncharacterized protein</fullName>
    </submittedName>
</protein>
<gene>
    <name evidence="1" type="ORF">VNO77_15555</name>
</gene>
<evidence type="ECO:0000313" key="1">
    <source>
        <dbReference type="EMBL" id="KAK7345106.1"/>
    </source>
</evidence>
<dbReference type="EMBL" id="JAYMYQ010000003">
    <property type="protein sequence ID" value="KAK7345106.1"/>
    <property type="molecule type" value="Genomic_DNA"/>
</dbReference>